<dbReference type="STRING" id="183478.A0A364N9N7"/>
<proteinExistence type="predicted"/>
<dbReference type="EMBL" id="QGDH01000028">
    <property type="protein sequence ID" value="RAR13907.1"/>
    <property type="molecule type" value="Genomic_DNA"/>
</dbReference>
<dbReference type="AlphaFoldDB" id="A0A364N9N7"/>
<feature type="compositionally biased region" description="Basic residues" evidence="1">
    <location>
        <begin position="9"/>
        <end position="18"/>
    </location>
</feature>
<gene>
    <name evidence="2" type="ORF">DDE83_002637</name>
</gene>
<dbReference type="Proteomes" id="UP000249619">
    <property type="component" value="Unassembled WGS sequence"/>
</dbReference>
<protein>
    <submittedName>
        <fullName evidence="2">Uncharacterized protein</fullName>
    </submittedName>
</protein>
<feature type="region of interest" description="Disordered" evidence="1">
    <location>
        <begin position="1"/>
        <end position="30"/>
    </location>
</feature>
<accession>A0A364N9N7</accession>
<reference evidence="3" key="1">
    <citation type="submission" date="2018-05" db="EMBL/GenBank/DDBJ databases">
        <title>Draft genome sequence of Stemphylium lycopersici strain CIDEFI 213.</title>
        <authorList>
            <person name="Medina R."/>
            <person name="Franco M.E.E."/>
            <person name="Lucentini C.G."/>
            <person name="Saparrat M.C.N."/>
            <person name="Balatti P.A."/>
        </authorList>
    </citation>
    <scope>NUCLEOTIDE SEQUENCE [LARGE SCALE GENOMIC DNA]</scope>
    <source>
        <strain evidence="3">CIDEFI 213</strain>
    </source>
</reference>
<feature type="region of interest" description="Disordered" evidence="1">
    <location>
        <begin position="53"/>
        <end position="86"/>
    </location>
</feature>
<evidence type="ECO:0000256" key="1">
    <source>
        <dbReference type="SAM" id="MobiDB-lite"/>
    </source>
</evidence>
<dbReference type="PANTHER" id="PTHR37540:SF5">
    <property type="entry name" value="TRANSCRIPTION FACTOR DOMAIN-CONTAINING PROTEIN"/>
    <property type="match status" value="1"/>
</dbReference>
<sequence>MASTDPKPTKRRVGRRRNPPLPPPPAFQFVVANHPNDFKATQTLREVRSHVMYRHRENQGSSPTELDRSHEDSSAPGTLARTPSPVSIDSVDVLQTNALPESTTERGYITALCQDNFGSRTLSPSTDPVRDLAAQILSAVNPKPPHSAPPACEGASEYPFPGYNLLTSELSEDTKREWICTTSFFCHDRMWMRSVCDSHLSFLSHVYTTLVYQDIDEGLLHDSDLTVFAKTMILRLISSRLDTDDATIICILHLLISEIGGTDEDVFNVHQDGLMTCLRNQQGGLNSSLAWSMAL</sequence>
<evidence type="ECO:0000313" key="2">
    <source>
        <dbReference type="EMBL" id="RAR13907.1"/>
    </source>
</evidence>
<evidence type="ECO:0000313" key="3">
    <source>
        <dbReference type="Proteomes" id="UP000249619"/>
    </source>
</evidence>
<name>A0A364N9N7_STELY</name>
<keyword evidence="3" id="KW-1185">Reference proteome</keyword>
<comment type="caution">
    <text evidence="2">The sequence shown here is derived from an EMBL/GenBank/DDBJ whole genome shotgun (WGS) entry which is preliminary data.</text>
</comment>
<organism evidence="2 3">
    <name type="scientific">Stemphylium lycopersici</name>
    <name type="common">Tomato gray leaf spot disease fungus</name>
    <name type="synonym">Thyrospora lycopersici</name>
    <dbReference type="NCBI Taxonomy" id="183478"/>
    <lineage>
        <taxon>Eukaryota</taxon>
        <taxon>Fungi</taxon>
        <taxon>Dikarya</taxon>
        <taxon>Ascomycota</taxon>
        <taxon>Pezizomycotina</taxon>
        <taxon>Dothideomycetes</taxon>
        <taxon>Pleosporomycetidae</taxon>
        <taxon>Pleosporales</taxon>
        <taxon>Pleosporineae</taxon>
        <taxon>Pleosporaceae</taxon>
        <taxon>Stemphylium</taxon>
    </lineage>
</organism>
<dbReference type="PANTHER" id="PTHR37540">
    <property type="entry name" value="TRANSCRIPTION FACTOR (ACR-2), PUTATIVE-RELATED-RELATED"/>
    <property type="match status" value="1"/>
</dbReference>